<comment type="subcellular location">
    <subcellularLocation>
        <location evidence="1">Nucleus</location>
    </subcellularLocation>
</comment>
<comment type="subunit">
    <text evidence="10">Heterodimer; heterodimerization with TRMT112 is required for S-adenosyl-L-methionine-binding.</text>
</comment>
<keyword evidence="4 18" id="KW-0808">Transferase</keyword>
<dbReference type="PANTHER" id="PTHR45875">
    <property type="entry name" value="METHYLTRANSFERASE N6AMT1"/>
    <property type="match status" value="1"/>
</dbReference>
<dbReference type="InterPro" id="IPR002052">
    <property type="entry name" value="DNA_methylase_N6_adenine_CS"/>
</dbReference>
<evidence type="ECO:0000256" key="4">
    <source>
        <dbReference type="ARBA" id="ARBA00022679"/>
    </source>
</evidence>
<comment type="catalytic activity">
    <reaction evidence="7">
        <text>L-lysyl-[histone] + S-adenosyl-L-methionine = N(6)-methyl-L-lysyl-[histone] + S-adenosyl-L-homocysteine + H(+)</text>
        <dbReference type="Rhea" id="RHEA:10024"/>
        <dbReference type="Rhea" id="RHEA-COMP:9845"/>
        <dbReference type="Rhea" id="RHEA-COMP:9846"/>
        <dbReference type="ChEBI" id="CHEBI:15378"/>
        <dbReference type="ChEBI" id="CHEBI:29969"/>
        <dbReference type="ChEBI" id="CHEBI:57856"/>
        <dbReference type="ChEBI" id="CHEBI:59789"/>
        <dbReference type="ChEBI" id="CHEBI:61929"/>
    </reaction>
    <physiologicalReaction direction="left-to-right" evidence="7">
        <dbReference type="Rhea" id="RHEA:10025"/>
    </physiologicalReaction>
</comment>
<accession>A0A0B2VA21</accession>
<organism evidence="18 19">
    <name type="scientific">Toxocara canis</name>
    <name type="common">Canine roundworm</name>
    <dbReference type="NCBI Taxonomy" id="6265"/>
    <lineage>
        <taxon>Eukaryota</taxon>
        <taxon>Metazoa</taxon>
        <taxon>Ecdysozoa</taxon>
        <taxon>Nematoda</taxon>
        <taxon>Chromadorea</taxon>
        <taxon>Rhabditida</taxon>
        <taxon>Spirurina</taxon>
        <taxon>Ascaridomorpha</taxon>
        <taxon>Ascaridoidea</taxon>
        <taxon>Toxocaridae</taxon>
        <taxon>Toxocara</taxon>
    </lineage>
</organism>
<evidence type="ECO:0000259" key="17">
    <source>
        <dbReference type="Pfam" id="PF05175"/>
    </source>
</evidence>
<evidence type="ECO:0000313" key="19">
    <source>
        <dbReference type="Proteomes" id="UP000031036"/>
    </source>
</evidence>
<dbReference type="FunFam" id="3.40.50.150:FF:000077">
    <property type="entry name" value="HemK methyltransferase family member 2"/>
    <property type="match status" value="1"/>
</dbReference>
<keyword evidence="6" id="KW-0539">Nucleus</keyword>
<evidence type="ECO:0000256" key="6">
    <source>
        <dbReference type="ARBA" id="ARBA00023242"/>
    </source>
</evidence>
<dbReference type="GO" id="GO:0035657">
    <property type="term" value="C:eRF1 methyltransferase complex"/>
    <property type="evidence" value="ECO:0007669"/>
    <property type="project" value="TreeGrafter"/>
</dbReference>
<protein>
    <recommendedName>
        <fullName evidence="15">Methyltransferase HEMK2</fullName>
    </recommendedName>
    <alternativeName>
        <fullName evidence="14">HemK methyltransferase family member 2</fullName>
    </alternativeName>
    <alternativeName>
        <fullName evidence="12">Lysine N-methyltransferase 9</fullName>
    </alternativeName>
    <alternativeName>
        <fullName evidence="11">Methylarsonite methyltransferase N6AMT1</fullName>
    </alternativeName>
    <alternativeName>
        <fullName evidence="16">Methyltransferase N6AMT1</fullName>
    </alternativeName>
    <alternativeName>
        <fullName evidence="13">Protein N(5)-glutamine methyltransferase</fullName>
    </alternativeName>
</protein>
<name>A0A0B2VA21_TOXCA</name>
<evidence type="ECO:0000256" key="16">
    <source>
        <dbReference type="ARBA" id="ARBA00093667"/>
    </source>
</evidence>
<dbReference type="Proteomes" id="UP000031036">
    <property type="component" value="Unassembled WGS sequence"/>
</dbReference>
<evidence type="ECO:0000256" key="14">
    <source>
        <dbReference type="ARBA" id="ARBA00083337"/>
    </source>
</evidence>
<dbReference type="CDD" id="cd02440">
    <property type="entry name" value="AdoMet_MTases"/>
    <property type="match status" value="1"/>
</dbReference>
<dbReference type="GO" id="GO:0005634">
    <property type="term" value="C:nucleus"/>
    <property type="evidence" value="ECO:0007669"/>
    <property type="project" value="UniProtKB-SubCell"/>
</dbReference>
<feature type="domain" description="Methyltransferase small" evidence="17">
    <location>
        <begin position="27"/>
        <end position="181"/>
    </location>
</feature>
<evidence type="ECO:0000313" key="18">
    <source>
        <dbReference type="EMBL" id="KHN78324.1"/>
    </source>
</evidence>
<dbReference type="Gene3D" id="3.40.50.150">
    <property type="entry name" value="Vaccinia Virus protein VP39"/>
    <property type="match status" value="1"/>
</dbReference>
<keyword evidence="19" id="KW-1185">Reference proteome</keyword>
<dbReference type="OrthoDB" id="406152at2759"/>
<dbReference type="SUPFAM" id="SSF53335">
    <property type="entry name" value="S-adenosyl-L-methionine-dependent methyltransferases"/>
    <property type="match status" value="1"/>
</dbReference>
<sequence length="232" mass="25496">MSLPTPAYVIGDDQRETVYEPAEDTFLLLDALEKEATLLRERDVNVIVEVGCGSGVVSTFAVQLLDRPVCALATDVNFAALQCTKHTAKLNRVDVDTVMCDLLSALSPRLRGLVDVLLFNPPYVPTMTPATDDASRCWAGGPSGRETLDRLLKEAPDLLSSNGLIYVVALKANNIPQLLEHSQLLKGSVVLERRCDARGDRRAHSLCTVQGFSQNKRTTGFPVWDYPVVYHQ</sequence>
<reference evidence="18 19" key="1">
    <citation type="submission" date="2014-11" db="EMBL/GenBank/DDBJ databases">
        <title>Genetic blueprint of the zoonotic pathogen Toxocara canis.</title>
        <authorList>
            <person name="Zhu X.-Q."/>
            <person name="Korhonen P.K."/>
            <person name="Cai H."/>
            <person name="Young N.D."/>
            <person name="Nejsum P."/>
            <person name="von Samson-Himmelstjerna G."/>
            <person name="Boag P.R."/>
            <person name="Tan P."/>
            <person name="Li Q."/>
            <person name="Min J."/>
            <person name="Yang Y."/>
            <person name="Wang X."/>
            <person name="Fang X."/>
            <person name="Hall R.S."/>
            <person name="Hofmann A."/>
            <person name="Sternberg P.W."/>
            <person name="Jex A.R."/>
            <person name="Gasser R.B."/>
        </authorList>
    </citation>
    <scope>NUCLEOTIDE SEQUENCE [LARGE SCALE GENOMIC DNA]</scope>
    <source>
        <strain evidence="18">PN_DK_2014</strain>
    </source>
</reference>
<dbReference type="OMA" id="PSEICLM"/>
<keyword evidence="3 18" id="KW-0489">Methyltransferase</keyword>
<dbReference type="EMBL" id="JPKZ01002136">
    <property type="protein sequence ID" value="KHN78324.1"/>
    <property type="molecule type" value="Genomic_DNA"/>
</dbReference>
<evidence type="ECO:0000256" key="2">
    <source>
        <dbReference type="ARBA" id="ARBA00006149"/>
    </source>
</evidence>
<keyword evidence="5" id="KW-0949">S-adenosyl-L-methionine</keyword>
<dbReference type="PANTHER" id="PTHR45875:SF1">
    <property type="entry name" value="METHYLTRANSFERASE N6AMT1"/>
    <property type="match status" value="1"/>
</dbReference>
<evidence type="ECO:0000256" key="8">
    <source>
        <dbReference type="ARBA" id="ARBA00050903"/>
    </source>
</evidence>
<comment type="caution">
    <text evidence="18">The sequence shown here is derived from an EMBL/GenBank/DDBJ whole genome shotgun (WGS) entry which is preliminary data.</text>
</comment>
<evidence type="ECO:0000256" key="12">
    <source>
        <dbReference type="ARBA" id="ARBA00076540"/>
    </source>
</evidence>
<evidence type="ECO:0000256" key="10">
    <source>
        <dbReference type="ARBA" id="ARBA00062344"/>
    </source>
</evidence>
<dbReference type="AlphaFoldDB" id="A0A0B2VA21"/>
<dbReference type="GO" id="GO:0003676">
    <property type="term" value="F:nucleic acid binding"/>
    <property type="evidence" value="ECO:0007669"/>
    <property type="project" value="InterPro"/>
</dbReference>
<evidence type="ECO:0000256" key="3">
    <source>
        <dbReference type="ARBA" id="ARBA00022603"/>
    </source>
</evidence>
<evidence type="ECO:0000256" key="15">
    <source>
        <dbReference type="ARBA" id="ARBA00093624"/>
    </source>
</evidence>
<comment type="function">
    <text evidence="9">Methyltransferase that can methylate proteins and, to a lower extent, arsenic. Catalytic subunit of a heterodimer with TRMT112, which monomethylates 'Lys-12' of histone H4 (H4K12me1), a modification present at the promoters of numerous genes encoding cell cycle regulators. Catalytic subunit of a heterodimer with TRMT112, which catalyzes N5-methylation of Glu residue of proteins with a Gly-Gln-Xaa-Xaa-Xaa-Arg motif. Methylates ETF1 on 'Gln-185'; ETF1 needs to be complexed to ERF3 in its GTP-bound form to be efficiently methylated. May also play a role in the modulation of arsenic-induced toxicity by mediating the conversion of monomethylarsonous acid (3+) into the less toxic dimethylarsonic acid. It however only plays a limited role in arsenic metabolism compared with AS3MT.</text>
</comment>
<evidence type="ECO:0000256" key="5">
    <source>
        <dbReference type="ARBA" id="ARBA00022691"/>
    </source>
</evidence>
<evidence type="ECO:0000256" key="7">
    <source>
        <dbReference type="ARBA" id="ARBA00048619"/>
    </source>
</evidence>
<comment type="catalytic activity">
    <reaction evidence="8">
        <text>methylarsonous acid + S-adenosyl-L-methionine = dimethylarsinate + S-adenosyl-L-homocysteine + 2 H(+)</text>
        <dbReference type="Rhea" id="RHEA:11684"/>
        <dbReference type="ChEBI" id="CHEBI:15378"/>
        <dbReference type="ChEBI" id="CHEBI:16223"/>
        <dbReference type="ChEBI" id="CHEBI:17826"/>
        <dbReference type="ChEBI" id="CHEBI:57856"/>
        <dbReference type="ChEBI" id="CHEBI:59789"/>
    </reaction>
</comment>
<dbReference type="InterPro" id="IPR004557">
    <property type="entry name" value="PrmC-related"/>
</dbReference>
<evidence type="ECO:0000256" key="1">
    <source>
        <dbReference type="ARBA" id="ARBA00004123"/>
    </source>
</evidence>
<proteinExistence type="inferred from homology"/>
<evidence type="ECO:0000256" key="13">
    <source>
        <dbReference type="ARBA" id="ARBA00080992"/>
    </source>
</evidence>
<dbReference type="Pfam" id="PF05175">
    <property type="entry name" value="MTS"/>
    <property type="match status" value="1"/>
</dbReference>
<dbReference type="STRING" id="6265.A0A0B2VA21"/>
<dbReference type="InterPro" id="IPR029063">
    <property type="entry name" value="SAM-dependent_MTases_sf"/>
</dbReference>
<evidence type="ECO:0000256" key="11">
    <source>
        <dbReference type="ARBA" id="ARBA00075330"/>
    </source>
</evidence>
<comment type="similarity">
    <text evidence="2">Belongs to the eukaryotic/archaeal PrmC-related family.</text>
</comment>
<evidence type="ECO:0000256" key="9">
    <source>
        <dbReference type="ARBA" id="ARBA00053180"/>
    </source>
</evidence>
<dbReference type="GO" id="GO:0032259">
    <property type="term" value="P:methylation"/>
    <property type="evidence" value="ECO:0007669"/>
    <property type="project" value="UniProtKB-KW"/>
</dbReference>
<dbReference type="InterPro" id="IPR052190">
    <property type="entry name" value="Euk-Arch_PrmC-MTase"/>
</dbReference>
<dbReference type="PROSITE" id="PS00092">
    <property type="entry name" value="N6_MTASE"/>
    <property type="match status" value="1"/>
</dbReference>
<dbReference type="InterPro" id="IPR007848">
    <property type="entry name" value="Small_mtfrase_dom"/>
</dbReference>
<dbReference type="GO" id="GO:0036009">
    <property type="term" value="F:protein-glutamine N-methyltransferase activity"/>
    <property type="evidence" value="ECO:0007669"/>
    <property type="project" value="UniProtKB-ARBA"/>
</dbReference>
<dbReference type="NCBIfam" id="TIGR00537">
    <property type="entry name" value="hemK_rel_arch"/>
    <property type="match status" value="1"/>
</dbReference>
<gene>
    <name evidence="18" type="primary">N6AMT1</name>
    <name evidence="18" type="ORF">Tcan_16980</name>
</gene>